<dbReference type="InterPro" id="IPR016030">
    <property type="entry name" value="CblAdoTrfase-like"/>
</dbReference>
<dbReference type="Pfam" id="PF01923">
    <property type="entry name" value="Cob_adeno_trans"/>
    <property type="match status" value="1"/>
</dbReference>
<evidence type="ECO:0000313" key="6">
    <source>
        <dbReference type="EMBL" id="MDA3614938.1"/>
    </source>
</evidence>
<dbReference type="NCBIfam" id="TIGR00636">
    <property type="entry name" value="PduO_Nterm"/>
    <property type="match status" value="1"/>
</dbReference>
<keyword evidence="2 4" id="KW-0547">Nucleotide-binding</keyword>
<keyword evidence="1 4" id="KW-0808">Transferase</keyword>
<keyword evidence="4" id="KW-0169">Cobalamin biosynthesis</keyword>
<protein>
    <recommendedName>
        <fullName evidence="4">Corrinoid adenosyltransferase</fullName>
        <ecNumber evidence="4">2.5.1.17</ecNumber>
    </recommendedName>
    <alternativeName>
        <fullName evidence="4">Cob(II)alamin adenosyltransferase</fullName>
    </alternativeName>
    <alternativeName>
        <fullName evidence="4">Cob(II)yrinic acid a,c-diamide adenosyltransferase</fullName>
    </alternativeName>
    <alternativeName>
        <fullName evidence="4">Cobinamide/cobalamin adenosyltransferase</fullName>
    </alternativeName>
</protein>
<dbReference type="EC" id="2.5.1.17" evidence="4"/>
<dbReference type="Proteomes" id="UP001210231">
    <property type="component" value="Unassembled WGS sequence"/>
</dbReference>
<keyword evidence="3 4" id="KW-0067">ATP-binding</keyword>
<name>A0ABT4ULA9_9BACT</name>
<dbReference type="SUPFAM" id="SSF89028">
    <property type="entry name" value="Cobalamin adenosyltransferase-like"/>
    <property type="match status" value="1"/>
</dbReference>
<dbReference type="RefSeq" id="WP_407031261.1">
    <property type="nucleotide sequence ID" value="NZ_JAQGEF010000008.1"/>
</dbReference>
<organism evidence="6 7">
    <name type="scientific">Polluticaenibacter yanchengensis</name>
    <dbReference type="NCBI Taxonomy" id="3014562"/>
    <lineage>
        <taxon>Bacteria</taxon>
        <taxon>Pseudomonadati</taxon>
        <taxon>Bacteroidota</taxon>
        <taxon>Chitinophagia</taxon>
        <taxon>Chitinophagales</taxon>
        <taxon>Chitinophagaceae</taxon>
        <taxon>Polluticaenibacter</taxon>
    </lineage>
</organism>
<dbReference type="PANTHER" id="PTHR12213:SF0">
    <property type="entry name" value="CORRINOID ADENOSYLTRANSFERASE MMAB"/>
    <property type="match status" value="1"/>
</dbReference>
<dbReference type="GO" id="GO:0008817">
    <property type="term" value="F:corrinoid adenosyltransferase activity"/>
    <property type="evidence" value="ECO:0007669"/>
    <property type="project" value="UniProtKB-EC"/>
</dbReference>
<feature type="domain" description="Cobalamin adenosyltransferase-like" evidence="5">
    <location>
        <begin position="5"/>
        <end position="171"/>
    </location>
</feature>
<dbReference type="EMBL" id="JAQGEF010000008">
    <property type="protein sequence ID" value="MDA3614938.1"/>
    <property type="molecule type" value="Genomic_DNA"/>
</dbReference>
<evidence type="ECO:0000256" key="4">
    <source>
        <dbReference type="RuleBase" id="RU366026"/>
    </source>
</evidence>
<comment type="catalytic activity">
    <reaction evidence="4">
        <text>2 cob(II)alamin + reduced [electron-transfer flavoprotein] + 2 ATP = 2 adenosylcob(III)alamin + 2 triphosphate + oxidized [electron-transfer flavoprotein] + 3 H(+)</text>
        <dbReference type="Rhea" id="RHEA:28671"/>
        <dbReference type="Rhea" id="RHEA-COMP:10685"/>
        <dbReference type="Rhea" id="RHEA-COMP:10686"/>
        <dbReference type="ChEBI" id="CHEBI:15378"/>
        <dbReference type="ChEBI" id="CHEBI:16304"/>
        <dbReference type="ChEBI" id="CHEBI:18036"/>
        <dbReference type="ChEBI" id="CHEBI:18408"/>
        <dbReference type="ChEBI" id="CHEBI:30616"/>
        <dbReference type="ChEBI" id="CHEBI:57692"/>
        <dbReference type="ChEBI" id="CHEBI:58307"/>
        <dbReference type="EC" id="2.5.1.17"/>
    </reaction>
</comment>
<dbReference type="InterPro" id="IPR036451">
    <property type="entry name" value="CblAdoTrfase-like_sf"/>
</dbReference>
<evidence type="ECO:0000256" key="1">
    <source>
        <dbReference type="ARBA" id="ARBA00022679"/>
    </source>
</evidence>
<comment type="similarity">
    <text evidence="4">Belongs to the Cob(I)alamin adenosyltransferase family.</text>
</comment>
<keyword evidence="7" id="KW-1185">Reference proteome</keyword>
<comment type="caution">
    <text evidence="6">The sequence shown here is derived from an EMBL/GenBank/DDBJ whole genome shotgun (WGS) entry which is preliminary data.</text>
</comment>
<evidence type="ECO:0000259" key="5">
    <source>
        <dbReference type="Pfam" id="PF01923"/>
    </source>
</evidence>
<evidence type="ECO:0000256" key="2">
    <source>
        <dbReference type="ARBA" id="ARBA00022741"/>
    </source>
</evidence>
<evidence type="ECO:0000256" key="3">
    <source>
        <dbReference type="ARBA" id="ARBA00022840"/>
    </source>
</evidence>
<comment type="pathway">
    <text evidence="4">Cofactor biosynthesis; adenosylcobalamin biosynthesis; adenosylcobalamin from cob(II)yrinate a,c-diamide: step 2/7.</text>
</comment>
<dbReference type="PANTHER" id="PTHR12213">
    <property type="entry name" value="CORRINOID ADENOSYLTRANSFERASE"/>
    <property type="match status" value="1"/>
</dbReference>
<reference evidence="6 7" key="1">
    <citation type="submission" date="2022-12" db="EMBL/GenBank/DDBJ databases">
        <title>Chitinophagaceae gen. sp. nov., a new member of the family Chitinophagaceae, isolated from soil in a chemical factory.</title>
        <authorList>
            <person name="Ke Z."/>
        </authorList>
    </citation>
    <scope>NUCLEOTIDE SEQUENCE [LARGE SCALE GENOMIC DNA]</scope>
    <source>
        <strain evidence="6 7">LY-5</strain>
    </source>
</reference>
<evidence type="ECO:0000313" key="7">
    <source>
        <dbReference type="Proteomes" id="UP001210231"/>
    </source>
</evidence>
<sequence length="185" mass="21140">MATKIYTKTGDRGYTALVGGEKILKSDLQIDAYGSVDELNAHTGMLRDLVQFDEDLVAFLKKIQNQLFVVGANLAISTNKEIKMALPKLSDEHILALENEIDRLTLELEPLKNFTIPGGHVAISQAHICRVVCRRAERLVVAFNNLHDNLFDIYLRYLNRLSDYFYTLTRFLSKQLKAEESIWEH</sequence>
<dbReference type="Gene3D" id="1.20.1200.10">
    <property type="entry name" value="Cobalamin adenosyltransferase-like"/>
    <property type="match status" value="1"/>
</dbReference>
<proteinExistence type="inferred from homology"/>
<comment type="catalytic activity">
    <reaction evidence="4">
        <text>2 cob(II)yrinate a,c diamide + reduced [electron-transfer flavoprotein] + 2 ATP = 2 adenosylcob(III)yrinate a,c-diamide + 2 triphosphate + oxidized [electron-transfer flavoprotein] + 3 H(+)</text>
        <dbReference type="Rhea" id="RHEA:11528"/>
        <dbReference type="Rhea" id="RHEA-COMP:10685"/>
        <dbReference type="Rhea" id="RHEA-COMP:10686"/>
        <dbReference type="ChEBI" id="CHEBI:15378"/>
        <dbReference type="ChEBI" id="CHEBI:18036"/>
        <dbReference type="ChEBI" id="CHEBI:30616"/>
        <dbReference type="ChEBI" id="CHEBI:57692"/>
        <dbReference type="ChEBI" id="CHEBI:58307"/>
        <dbReference type="ChEBI" id="CHEBI:58503"/>
        <dbReference type="ChEBI" id="CHEBI:58537"/>
        <dbReference type="EC" id="2.5.1.17"/>
    </reaction>
</comment>
<accession>A0ABT4ULA9</accession>
<dbReference type="InterPro" id="IPR029499">
    <property type="entry name" value="PduO-typ"/>
</dbReference>
<gene>
    <name evidence="6" type="ORF">O3P16_08975</name>
</gene>